<evidence type="ECO:0000313" key="3">
    <source>
        <dbReference type="RefSeq" id="XP_031563444.1"/>
    </source>
</evidence>
<dbReference type="KEGG" id="aten:116298983"/>
<dbReference type="GeneID" id="116298983"/>
<sequence length="288" mass="33524">MVRDNVFGVKMESKKEVFSGSKTAKRVAAVSRGITSLSKPGTGFGLPAISPTRGIIQGSRIITMESRKVSRRRARKPNQKEYDDLLQAFNQTKVEIHDLQNQNIRLQTLVLESKNELALRTQQYKELYERYEMLSHLEKWGEVIRNKDREIQRLQDEIKKMSTDRNEALNEKVSAEEMINGLKSKLRGKKREINDMKAAEKVINKAKVLSETETLRNERDIALGRLSQRDTLIEELRQRIRSIEQELYQRKLSIQELQRRTSVKEKQVDDLRRSSVISKFRYGALANH</sequence>
<gene>
    <name evidence="3" type="primary">LOC116298983</name>
</gene>
<name>A0A6P8I4F3_ACTTE</name>
<protein>
    <submittedName>
        <fullName evidence="3">Kinesin-related protein 4-like</fullName>
    </submittedName>
</protein>
<evidence type="ECO:0000256" key="1">
    <source>
        <dbReference type="SAM" id="Coils"/>
    </source>
</evidence>
<dbReference type="RefSeq" id="XP_031563444.1">
    <property type="nucleotide sequence ID" value="XM_031707584.1"/>
</dbReference>
<reference evidence="3" key="1">
    <citation type="submission" date="2025-08" db="UniProtKB">
        <authorList>
            <consortium name="RefSeq"/>
        </authorList>
    </citation>
    <scope>IDENTIFICATION</scope>
    <source>
        <tissue evidence="3">Tentacle</tissue>
    </source>
</reference>
<keyword evidence="2" id="KW-1185">Reference proteome</keyword>
<dbReference type="OrthoDB" id="5965693at2759"/>
<proteinExistence type="predicted"/>
<keyword evidence="1" id="KW-0175">Coiled coil</keyword>
<evidence type="ECO:0000313" key="2">
    <source>
        <dbReference type="Proteomes" id="UP000515163"/>
    </source>
</evidence>
<dbReference type="InParanoid" id="A0A6P8I4F3"/>
<dbReference type="AlphaFoldDB" id="A0A6P8I4F3"/>
<accession>A0A6P8I4F3</accession>
<organism evidence="2 3">
    <name type="scientific">Actinia tenebrosa</name>
    <name type="common">Australian red waratah sea anemone</name>
    <dbReference type="NCBI Taxonomy" id="6105"/>
    <lineage>
        <taxon>Eukaryota</taxon>
        <taxon>Metazoa</taxon>
        <taxon>Cnidaria</taxon>
        <taxon>Anthozoa</taxon>
        <taxon>Hexacorallia</taxon>
        <taxon>Actiniaria</taxon>
        <taxon>Actiniidae</taxon>
        <taxon>Actinia</taxon>
    </lineage>
</organism>
<feature type="coiled-coil region" evidence="1">
    <location>
        <begin position="226"/>
        <end position="274"/>
    </location>
</feature>
<dbReference type="Proteomes" id="UP000515163">
    <property type="component" value="Unplaced"/>
</dbReference>
<feature type="coiled-coil region" evidence="1">
    <location>
        <begin position="82"/>
        <end position="199"/>
    </location>
</feature>